<evidence type="ECO:0000313" key="2">
    <source>
        <dbReference type="EMBL" id="CCA94480.2"/>
    </source>
</evidence>
<feature type="transmembrane region" description="Helical" evidence="1">
    <location>
        <begin position="67"/>
        <end position="86"/>
    </location>
</feature>
<sequence length="140" mass="15277">MVLSGLIGSLMVWGGSIRVVFCIFLIMGSLFWSFFNFIMFEGWILLFMVYLSGLSVIFIYLSSLDLWSGWGFSVWFFGLSLIGAWLMISANNFFLSGLNGCSFLACSISGSLSVSALLVALAFLISALCVSSTSIIIRGL</sequence>
<feature type="transmembrane region" description="Helical" evidence="1">
    <location>
        <begin position="116"/>
        <end position="137"/>
    </location>
</feature>
<accession>K3W3Y3</accession>
<keyword evidence="2" id="KW-0496">Mitochondrion</keyword>
<keyword evidence="1" id="KW-0812">Transmembrane</keyword>
<name>K3W3Y3_PARAB</name>
<dbReference type="EMBL" id="FR856885">
    <property type="protein sequence ID" value="CCA94480.2"/>
    <property type="molecule type" value="Genomic_DNA"/>
</dbReference>
<keyword evidence="1" id="KW-1133">Transmembrane helix</keyword>
<reference evidence="2" key="1">
    <citation type="journal article" date="2013" name="Mol. Phylogenet. Evol.">
        <title>Phylogenetic analyses of endoparasitic Acanthocephala based on mitochondrial genomes suggest secondary loss of sensory organs.</title>
        <authorList>
            <person name="Weber M."/>
            <person name="Wey-Fabrizius A.R."/>
            <person name="Podsiadlowski L."/>
            <person name="Witek A."/>
            <person name="Schill R.O."/>
            <person name="Sugar L."/>
            <person name="Herlyn H."/>
            <person name="Hankeln T."/>
        </authorList>
    </citation>
    <scope>NUCLEOTIDE SEQUENCE</scope>
</reference>
<keyword evidence="1" id="KW-0472">Membrane</keyword>
<dbReference type="CTD" id="4541"/>
<protein>
    <submittedName>
        <fullName evidence="2">NADH dehydrogenase subunit 6</fullName>
    </submittedName>
</protein>
<proteinExistence type="predicted"/>
<evidence type="ECO:0000256" key="1">
    <source>
        <dbReference type="SAM" id="Phobius"/>
    </source>
</evidence>
<dbReference type="AlphaFoldDB" id="K3W3Y3"/>
<organism evidence="2">
    <name type="scientific">Paratenuisentis ambiguus</name>
    <name type="common">Thorny-headed worm</name>
    <dbReference type="NCBI Taxonomy" id="185730"/>
    <lineage>
        <taxon>Eukaryota</taxon>
        <taxon>Metazoa</taxon>
        <taxon>Spiralia</taxon>
        <taxon>Lophotrochozoa</taxon>
        <taxon>Acanthocephala</taxon>
        <taxon>Eoacanthocephala</taxon>
        <taxon>Neoechinorhynchida</taxon>
        <taxon>Tenuisentidae</taxon>
        <taxon>Paratenuisentis</taxon>
    </lineage>
</organism>
<feature type="transmembrane region" description="Helical" evidence="1">
    <location>
        <begin position="12"/>
        <end position="35"/>
    </location>
</feature>
<dbReference type="GeneID" id="14216951"/>
<geneLocation type="mitochondrion" evidence="2"/>
<dbReference type="RefSeq" id="YP_007183149.1">
    <property type="nucleotide sequence ID" value="NC_019807.1"/>
</dbReference>
<feature type="transmembrane region" description="Helical" evidence="1">
    <location>
        <begin position="42"/>
        <end position="61"/>
    </location>
</feature>
<gene>
    <name evidence="2" type="primary">ND6</name>
</gene>